<proteinExistence type="inferred from homology"/>
<keyword evidence="5" id="KW-0560">Oxidoreductase</keyword>
<evidence type="ECO:0000313" key="8">
    <source>
        <dbReference type="Proteomes" id="UP000252479"/>
    </source>
</evidence>
<dbReference type="CDD" id="cd07363">
    <property type="entry name" value="45_DOPA_Dioxygenase"/>
    <property type="match status" value="1"/>
</dbReference>
<evidence type="ECO:0000256" key="1">
    <source>
        <dbReference type="ARBA" id="ARBA00001947"/>
    </source>
</evidence>
<organism evidence="7 8">
    <name type="scientific">Vibrio casei</name>
    <dbReference type="NCBI Taxonomy" id="673372"/>
    <lineage>
        <taxon>Bacteria</taxon>
        <taxon>Pseudomonadati</taxon>
        <taxon>Pseudomonadota</taxon>
        <taxon>Gammaproteobacteria</taxon>
        <taxon>Vibrionales</taxon>
        <taxon>Vibrionaceae</taxon>
        <taxon>Vibrio</taxon>
    </lineage>
</organism>
<dbReference type="Gene3D" id="3.40.830.10">
    <property type="entry name" value="LigB-like"/>
    <property type="match status" value="1"/>
</dbReference>
<comment type="caution">
    <text evidence="7">The sequence shown here is derived from an EMBL/GenBank/DDBJ whole genome shotgun (WGS) entry which is preliminary data.</text>
</comment>
<evidence type="ECO:0000256" key="3">
    <source>
        <dbReference type="ARBA" id="ARBA00022723"/>
    </source>
</evidence>
<dbReference type="GO" id="GO:0016702">
    <property type="term" value="F:oxidoreductase activity, acting on single donors with incorporation of molecular oxygen, incorporation of two atoms of oxygen"/>
    <property type="evidence" value="ECO:0007669"/>
    <property type="project" value="UniProtKB-ARBA"/>
</dbReference>
<evidence type="ECO:0000256" key="5">
    <source>
        <dbReference type="ARBA" id="ARBA00023002"/>
    </source>
</evidence>
<keyword evidence="7" id="KW-0223">Dioxygenase</keyword>
<dbReference type="PANTHER" id="PTHR30096:SF0">
    <property type="entry name" value="4,5-DOPA DIOXYGENASE EXTRADIOL-LIKE PROTEIN"/>
    <property type="match status" value="1"/>
</dbReference>
<comment type="cofactor">
    <cofactor evidence="1">
        <name>Zn(2+)</name>
        <dbReference type="ChEBI" id="CHEBI:29105"/>
    </cofactor>
</comment>
<dbReference type="Proteomes" id="UP000252479">
    <property type="component" value="Unassembled WGS sequence"/>
</dbReference>
<keyword evidence="3" id="KW-0479">Metal-binding</keyword>
<keyword evidence="4" id="KW-0862">Zinc</keyword>
<dbReference type="GeneID" id="303190355"/>
<evidence type="ECO:0000313" key="7">
    <source>
        <dbReference type="EMBL" id="RCS70830.1"/>
    </source>
</evidence>
<dbReference type="PANTHER" id="PTHR30096">
    <property type="entry name" value="4,5-DOPA DIOXYGENASE EXTRADIOL-LIKE PROTEIN"/>
    <property type="match status" value="1"/>
</dbReference>
<comment type="similarity">
    <text evidence="2">Belongs to the DODA-type extradiol aromatic ring-opening dioxygenase family.</text>
</comment>
<dbReference type="InterPro" id="IPR004183">
    <property type="entry name" value="Xdiol_dOase_suB"/>
</dbReference>
<feature type="domain" description="Extradiol ring-cleavage dioxygenase class III enzyme subunit B" evidence="6">
    <location>
        <begin position="35"/>
        <end position="248"/>
    </location>
</feature>
<keyword evidence="8" id="KW-1185">Reference proteome</keyword>
<dbReference type="SUPFAM" id="SSF53213">
    <property type="entry name" value="LigB-like"/>
    <property type="match status" value="1"/>
</dbReference>
<evidence type="ECO:0000256" key="4">
    <source>
        <dbReference type="ARBA" id="ARBA00022833"/>
    </source>
</evidence>
<dbReference type="GO" id="GO:0008270">
    <property type="term" value="F:zinc ion binding"/>
    <property type="evidence" value="ECO:0007669"/>
    <property type="project" value="InterPro"/>
</dbReference>
<accession>A0A368LJA4</accession>
<dbReference type="RefSeq" id="WP_086960510.1">
    <property type="nucleotide sequence ID" value="NZ_FUKS01000029.1"/>
</dbReference>
<dbReference type="PIRSF" id="PIRSF006157">
    <property type="entry name" value="Doxgns_DODA"/>
    <property type="match status" value="1"/>
</dbReference>
<dbReference type="GO" id="GO:0008198">
    <property type="term" value="F:ferrous iron binding"/>
    <property type="evidence" value="ECO:0007669"/>
    <property type="project" value="InterPro"/>
</dbReference>
<protein>
    <submittedName>
        <fullName evidence="7">Dioxygenase</fullName>
    </submittedName>
</protein>
<dbReference type="EMBL" id="QPGL01000002">
    <property type="protein sequence ID" value="RCS70830.1"/>
    <property type="molecule type" value="Genomic_DNA"/>
</dbReference>
<name>A0A368LJA4_9VIBR</name>
<evidence type="ECO:0000259" key="6">
    <source>
        <dbReference type="Pfam" id="PF02900"/>
    </source>
</evidence>
<reference evidence="7 8" key="1">
    <citation type="journal article" date="2017" name="Elife">
        <title>Extensive horizontal gene transfer in cheese-associated bacteria.</title>
        <authorList>
            <person name="Bonham K.S."/>
            <person name="Wolfe B.E."/>
            <person name="Dutton R.J."/>
        </authorList>
    </citation>
    <scope>NUCLEOTIDE SEQUENCE [LARGE SCALE GENOMIC DNA]</scope>
    <source>
        <strain evidence="7 8">JB196</strain>
    </source>
</reference>
<evidence type="ECO:0000256" key="2">
    <source>
        <dbReference type="ARBA" id="ARBA00007581"/>
    </source>
</evidence>
<dbReference type="Pfam" id="PF02900">
    <property type="entry name" value="LigB"/>
    <property type="match status" value="1"/>
</dbReference>
<dbReference type="AlphaFoldDB" id="A0A368LJA4"/>
<gene>
    <name evidence="7" type="ORF">CIK83_15630</name>
</gene>
<dbReference type="InterPro" id="IPR014436">
    <property type="entry name" value="Extradiol_dOase_DODA"/>
</dbReference>
<sequence length="259" mass="28645">MTMAPAMFVGHGSPMFAIEQSYARQLLEQQQSNFQNIKAIVVLSAHWNTRGYTAISTDAQMQTIHDFGGFPTELYQLQYPARGNPALSQQIQQCLVAEGFDVQLQSNRGLDHGAWVPLMHLVPNASVPVIQVSLDVTASPQQVFRLGQCLAHFRQQGIAIVGSGSITHNLADVKASHDNAAHYVQRFESWVRSQVEQNNGEALMAAADLHPDFYQAHPSAEHYYPLLFALGASQSNGQLKILKGGIQYHVLSMESYLWA</sequence>